<sequence length="143" mass="15656">MAKEVFLWKPEYIDPVDRLTRPIDEVTSRDVWPATAIGSEGVVHKLYVQLACRVHGTPNARVLSVGSDRDDKSPGCRLPSEPMAVAGQTSLDVTSSIGRCETIDGVDVLACSHVFLLFLANDVKVATFPDYTAHQPTEQTCKQ</sequence>
<dbReference type="EMBL" id="JAODUO010002978">
    <property type="protein sequence ID" value="KAK2149410.1"/>
    <property type="molecule type" value="Genomic_DNA"/>
</dbReference>
<accession>A0AAD9MXT9</accession>
<name>A0AAD9MXT9_RIDPI</name>
<comment type="caution">
    <text evidence="1">The sequence shown here is derived from an EMBL/GenBank/DDBJ whole genome shotgun (WGS) entry which is preliminary data.</text>
</comment>
<organism evidence="1 2">
    <name type="scientific">Ridgeia piscesae</name>
    <name type="common">Tubeworm</name>
    <dbReference type="NCBI Taxonomy" id="27915"/>
    <lineage>
        <taxon>Eukaryota</taxon>
        <taxon>Metazoa</taxon>
        <taxon>Spiralia</taxon>
        <taxon>Lophotrochozoa</taxon>
        <taxon>Annelida</taxon>
        <taxon>Polychaeta</taxon>
        <taxon>Sedentaria</taxon>
        <taxon>Canalipalpata</taxon>
        <taxon>Sabellida</taxon>
        <taxon>Siboglinidae</taxon>
        <taxon>Ridgeia</taxon>
    </lineage>
</organism>
<protein>
    <submittedName>
        <fullName evidence="1">Uncharacterized protein</fullName>
    </submittedName>
</protein>
<gene>
    <name evidence="1" type="ORF">NP493_2994g00000</name>
</gene>
<reference evidence="1" key="1">
    <citation type="journal article" date="2023" name="Mol. Biol. Evol.">
        <title>Third-Generation Sequencing Reveals the Adaptive Role of the Epigenome in Three Deep-Sea Polychaetes.</title>
        <authorList>
            <person name="Perez M."/>
            <person name="Aroh O."/>
            <person name="Sun Y."/>
            <person name="Lan Y."/>
            <person name="Juniper S.K."/>
            <person name="Young C.R."/>
            <person name="Angers B."/>
            <person name="Qian P.Y."/>
        </authorList>
    </citation>
    <scope>NUCLEOTIDE SEQUENCE</scope>
    <source>
        <strain evidence="1">R07B-5</strain>
    </source>
</reference>
<dbReference type="AlphaFoldDB" id="A0AAD9MXT9"/>
<evidence type="ECO:0000313" key="1">
    <source>
        <dbReference type="EMBL" id="KAK2149410.1"/>
    </source>
</evidence>
<dbReference type="Proteomes" id="UP001209878">
    <property type="component" value="Unassembled WGS sequence"/>
</dbReference>
<evidence type="ECO:0000313" key="2">
    <source>
        <dbReference type="Proteomes" id="UP001209878"/>
    </source>
</evidence>
<keyword evidence="2" id="KW-1185">Reference proteome</keyword>
<proteinExistence type="predicted"/>